<accession>A0ABZ2M5V1</accession>
<name>A0ABZ2M5V1_9BACT</name>
<gene>
    <name evidence="1" type="ORF">LZC94_08410</name>
</gene>
<proteinExistence type="predicted"/>
<protein>
    <recommendedName>
        <fullName evidence="3">EGF-like domain-containing protein</fullName>
    </recommendedName>
</protein>
<dbReference type="RefSeq" id="WP_394826922.1">
    <property type="nucleotide sequence ID" value="NZ_CP089984.1"/>
</dbReference>
<dbReference type="EMBL" id="CP089984">
    <property type="protein sequence ID" value="WXB17292.1"/>
    <property type="molecule type" value="Genomic_DNA"/>
</dbReference>
<evidence type="ECO:0000313" key="1">
    <source>
        <dbReference type="EMBL" id="WXB17292.1"/>
    </source>
</evidence>
<organism evidence="1 2">
    <name type="scientific">Pendulispora albinea</name>
    <dbReference type="NCBI Taxonomy" id="2741071"/>
    <lineage>
        <taxon>Bacteria</taxon>
        <taxon>Pseudomonadati</taxon>
        <taxon>Myxococcota</taxon>
        <taxon>Myxococcia</taxon>
        <taxon>Myxococcales</taxon>
        <taxon>Sorangiineae</taxon>
        <taxon>Pendulisporaceae</taxon>
        <taxon>Pendulispora</taxon>
    </lineage>
</organism>
<evidence type="ECO:0000313" key="2">
    <source>
        <dbReference type="Proteomes" id="UP001370348"/>
    </source>
</evidence>
<dbReference type="Proteomes" id="UP001370348">
    <property type="component" value="Chromosome"/>
</dbReference>
<evidence type="ECO:0008006" key="3">
    <source>
        <dbReference type="Google" id="ProtNLM"/>
    </source>
</evidence>
<reference evidence="1 2" key="1">
    <citation type="submission" date="2021-12" db="EMBL/GenBank/DDBJ databases">
        <title>Discovery of the Pendulisporaceae a myxobacterial family with distinct sporulation behavior and unique specialized metabolism.</title>
        <authorList>
            <person name="Garcia R."/>
            <person name="Popoff A."/>
            <person name="Bader C.D."/>
            <person name="Loehr J."/>
            <person name="Walesch S."/>
            <person name="Walt C."/>
            <person name="Boldt J."/>
            <person name="Bunk B."/>
            <person name="Haeckl F.J.F.P.J."/>
            <person name="Gunesch A.P."/>
            <person name="Birkelbach J."/>
            <person name="Nuebel U."/>
            <person name="Pietschmann T."/>
            <person name="Bach T."/>
            <person name="Mueller R."/>
        </authorList>
    </citation>
    <scope>NUCLEOTIDE SEQUENCE [LARGE SCALE GENOMIC DNA]</scope>
    <source>
        <strain evidence="1 2">MSr11954</strain>
    </source>
</reference>
<sequence length="207" mass="21485">MRSVAGNRAAQGLCVLATAVVLLMAGAPGCGEESGVGDPCRPEVELDPTSNGFLLESVFTETKSYQCRTRVCLVNHFQGRVSCPYGQNRDGTGPGGGSPCVLPGTSDGKVVGGSIPDMAAEVKPQCASRSPDQAVYCSCRCANNEGRTDDGANYCTCPDGFSCERVGPNFISNGPRELSGAYCIKSGTRFDGQACTVACDPKTHPCP</sequence>
<keyword evidence="2" id="KW-1185">Reference proteome</keyword>